<dbReference type="Pfam" id="PF00338">
    <property type="entry name" value="Ribosomal_S10"/>
    <property type="match status" value="1"/>
</dbReference>
<dbReference type="FunFam" id="3.30.70.600:FF:000004">
    <property type="entry name" value="30S ribosomal protein S10"/>
    <property type="match status" value="1"/>
</dbReference>
<evidence type="ECO:0000256" key="3">
    <source>
        <dbReference type="ARBA" id="ARBA00023274"/>
    </source>
</evidence>
<gene>
    <name evidence="5" type="primary">rps10</name>
</gene>
<keyword evidence="3 5" id="KW-0687">Ribonucleoprotein</keyword>
<reference evidence="7" key="1">
    <citation type="journal article" date="2017" name="Nature">
        <title>Metagenomic exploration of ASGARD archaea illuminates the origin of cellular complexity in eukaryotes.</title>
        <authorList>
            <person name="Zaremba-Niedzwiedzka K."/>
            <person name="Caceres E.F."/>
            <person name="Saw J.H.W."/>
            <person name="Backstrom D."/>
            <person name="Juzokaite L."/>
            <person name="Vancaester E."/>
            <person name="Seitz K.W."/>
            <person name="Anantharaman K."/>
            <person name="Starnawski P."/>
            <person name="Kjeldsen K.U."/>
            <person name="Stott M.B."/>
            <person name="Nunoura T."/>
            <person name="Banfield J.F."/>
            <person name="Schramm A."/>
            <person name="Baker B.J."/>
            <person name="Spang A."/>
            <person name="Ettema T.J.G."/>
        </authorList>
    </citation>
    <scope>NUCLEOTIDE SEQUENCE</scope>
    <source>
        <strain evidence="7">TIV_2</strain>
    </source>
</reference>
<dbReference type="EMBL" id="KX764988">
    <property type="protein sequence ID" value="AOZ56075.1"/>
    <property type="molecule type" value="Genomic_DNA"/>
</dbReference>
<evidence type="ECO:0000256" key="2">
    <source>
        <dbReference type="ARBA" id="ARBA00022980"/>
    </source>
</evidence>
<dbReference type="PRINTS" id="PR00971">
    <property type="entry name" value="RIBOSOMALS10"/>
</dbReference>
<dbReference type="InterPro" id="IPR005729">
    <property type="entry name" value="Ribosomal_uS10_euk/arc"/>
</dbReference>
<proteinExistence type="inferred from homology"/>
<protein>
    <recommendedName>
        <fullName evidence="4 5">Small ribosomal subunit protein uS10</fullName>
    </recommendedName>
</protein>
<name>A0A1L2JK38_9CREN</name>
<dbReference type="SMART" id="SM01403">
    <property type="entry name" value="Ribosomal_S10"/>
    <property type="match status" value="1"/>
</dbReference>
<feature type="domain" description="Small ribosomal subunit protein uS10" evidence="6">
    <location>
        <begin position="6"/>
        <end position="101"/>
    </location>
</feature>
<sequence length="104" mass="12085">MVERLRIELVSTNVRSLESTAKEFKEVAEKMGVRIRGPIPLPTKRLRITTLRNPSGEGTNKYDRFELRIHKRIIDVINPDERFIRRIMGISIPEDVKISIVMLS</sequence>
<dbReference type="PANTHER" id="PTHR11700">
    <property type="entry name" value="30S RIBOSOMAL PROTEIN S10 FAMILY MEMBER"/>
    <property type="match status" value="1"/>
</dbReference>
<evidence type="ECO:0000259" key="6">
    <source>
        <dbReference type="SMART" id="SM01403"/>
    </source>
</evidence>
<dbReference type="GO" id="GO:0000049">
    <property type="term" value="F:tRNA binding"/>
    <property type="evidence" value="ECO:0007669"/>
    <property type="project" value="UniProtKB-UniRule"/>
</dbReference>
<dbReference type="InterPro" id="IPR027486">
    <property type="entry name" value="Ribosomal_uS10_dom"/>
</dbReference>
<dbReference type="GO" id="GO:0006412">
    <property type="term" value="P:translation"/>
    <property type="evidence" value="ECO:0007669"/>
    <property type="project" value="UniProtKB-UniRule"/>
</dbReference>
<dbReference type="Gene3D" id="3.30.70.600">
    <property type="entry name" value="Ribosomal protein S10 domain"/>
    <property type="match status" value="1"/>
</dbReference>
<evidence type="ECO:0000256" key="1">
    <source>
        <dbReference type="ARBA" id="ARBA00007102"/>
    </source>
</evidence>
<dbReference type="GO" id="GO:0003735">
    <property type="term" value="F:structural constituent of ribosome"/>
    <property type="evidence" value="ECO:0007669"/>
    <property type="project" value="UniProtKB-UniRule"/>
</dbReference>
<dbReference type="SUPFAM" id="SSF54999">
    <property type="entry name" value="Ribosomal protein S10"/>
    <property type="match status" value="1"/>
</dbReference>
<dbReference type="InterPro" id="IPR018268">
    <property type="entry name" value="Ribosomal_uS10_CS"/>
</dbReference>
<evidence type="ECO:0000313" key="7">
    <source>
        <dbReference type="EMBL" id="AOZ56075.1"/>
    </source>
</evidence>
<accession>A0A1L2JK38</accession>
<comment type="subunit">
    <text evidence="5">Part of the 30S ribosomal subunit.</text>
</comment>
<organism evidence="7">
    <name type="scientific">uncultured korarchaeote</name>
    <dbReference type="NCBI Taxonomy" id="161241"/>
    <lineage>
        <taxon>Archaea</taxon>
        <taxon>Thermoproteota</taxon>
        <taxon>environmental samples</taxon>
    </lineage>
</organism>
<dbReference type="AlphaFoldDB" id="A0A1L2JK38"/>
<dbReference type="HAMAP" id="MF_00508">
    <property type="entry name" value="Ribosomal_uS10"/>
    <property type="match status" value="1"/>
</dbReference>
<dbReference type="PROSITE" id="PS00361">
    <property type="entry name" value="RIBOSOMAL_S10"/>
    <property type="match status" value="1"/>
</dbReference>
<evidence type="ECO:0000256" key="4">
    <source>
        <dbReference type="ARBA" id="ARBA00035162"/>
    </source>
</evidence>
<comment type="function">
    <text evidence="5">Involved in the binding of tRNA to the ribosomes.</text>
</comment>
<evidence type="ECO:0000256" key="5">
    <source>
        <dbReference type="HAMAP-Rule" id="MF_00508"/>
    </source>
</evidence>
<dbReference type="InterPro" id="IPR001848">
    <property type="entry name" value="Ribosomal_uS10"/>
</dbReference>
<dbReference type="InterPro" id="IPR036838">
    <property type="entry name" value="Ribosomal_uS10_dom_sf"/>
</dbReference>
<dbReference type="NCBIfam" id="TIGR01046">
    <property type="entry name" value="uS10_euk_arch"/>
    <property type="match status" value="1"/>
</dbReference>
<dbReference type="GO" id="GO:0015935">
    <property type="term" value="C:small ribosomal subunit"/>
    <property type="evidence" value="ECO:0007669"/>
    <property type="project" value="UniProtKB-UniRule"/>
</dbReference>
<keyword evidence="2 5" id="KW-0689">Ribosomal protein</keyword>
<comment type="similarity">
    <text evidence="1 5">Belongs to the universal ribosomal protein uS10 family.</text>
</comment>